<dbReference type="PANTHER" id="PTHR30346">
    <property type="entry name" value="TRANSCRIPTIONAL DUAL REGULATOR HCAR-RELATED"/>
    <property type="match status" value="1"/>
</dbReference>
<dbReference type="EMBL" id="SHLC01000001">
    <property type="protein sequence ID" value="RZU65787.1"/>
    <property type="molecule type" value="Genomic_DNA"/>
</dbReference>
<dbReference type="Pfam" id="PF00126">
    <property type="entry name" value="HTH_1"/>
    <property type="match status" value="1"/>
</dbReference>
<evidence type="ECO:0000256" key="1">
    <source>
        <dbReference type="ARBA" id="ARBA00009437"/>
    </source>
</evidence>
<dbReference type="SUPFAM" id="SSF53850">
    <property type="entry name" value="Periplasmic binding protein-like II"/>
    <property type="match status" value="1"/>
</dbReference>
<dbReference type="InterPro" id="IPR036390">
    <property type="entry name" value="WH_DNA-bd_sf"/>
</dbReference>
<dbReference type="PANTHER" id="PTHR30346:SF29">
    <property type="entry name" value="LYSR SUBSTRATE-BINDING"/>
    <property type="match status" value="1"/>
</dbReference>
<evidence type="ECO:0000256" key="2">
    <source>
        <dbReference type="ARBA" id="ARBA00023015"/>
    </source>
</evidence>
<protein>
    <submittedName>
        <fullName evidence="6">DNA-binding transcriptional LysR family regulator</fullName>
    </submittedName>
</protein>
<keyword evidence="4" id="KW-0804">Transcription</keyword>
<comment type="similarity">
    <text evidence="1">Belongs to the LysR transcriptional regulatory family.</text>
</comment>
<proteinExistence type="inferred from homology"/>
<keyword evidence="2" id="KW-0805">Transcription regulation</keyword>
<evidence type="ECO:0000256" key="3">
    <source>
        <dbReference type="ARBA" id="ARBA00023125"/>
    </source>
</evidence>
<dbReference type="InterPro" id="IPR036388">
    <property type="entry name" value="WH-like_DNA-bd_sf"/>
</dbReference>
<accession>A0A4Q8AMJ5</accession>
<keyword evidence="3 6" id="KW-0238">DNA-binding</keyword>
<keyword evidence="7" id="KW-1185">Reference proteome</keyword>
<dbReference type="RefSeq" id="WP_207226232.1">
    <property type="nucleotide sequence ID" value="NZ_SHLC01000001.1"/>
</dbReference>
<organism evidence="6 7">
    <name type="scientific">Microterricola gilva</name>
    <dbReference type="NCBI Taxonomy" id="393267"/>
    <lineage>
        <taxon>Bacteria</taxon>
        <taxon>Bacillati</taxon>
        <taxon>Actinomycetota</taxon>
        <taxon>Actinomycetes</taxon>
        <taxon>Micrococcales</taxon>
        <taxon>Microbacteriaceae</taxon>
        <taxon>Microterricola</taxon>
    </lineage>
</organism>
<comment type="caution">
    <text evidence="6">The sequence shown here is derived from an EMBL/GenBank/DDBJ whole genome shotgun (WGS) entry which is preliminary data.</text>
</comment>
<dbReference type="PROSITE" id="PS50931">
    <property type="entry name" value="HTH_LYSR"/>
    <property type="match status" value="1"/>
</dbReference>
<dbReference type="GO" id="GO:0003700">
    <property type="term" value="F:DNA-binding transcription factor activity"/>
    <property type="evidence" value="ECO:0007669"/>
    <property type="project" value="InterPro"/>
</dbReference>
<evidence type="ECO:0000313" key="7">
    <source>
        <dbReference type="Proteomes" id="UP000291483"/>
    </source>
</evidence>
<dbReference type="InterPro" id="IPR000847">
    <property type="entry name" value="LysR_HTH_N"/>
</dbReference>
<dbReference type="InterPro" id="IPR005119">
    <property type="entry name" value="LysR_subst-bd"/>
</dbReference>
<dbReference type="Pfam" id="PF03466">
    <property type="entry name" value="LysR_substrate"/>
    <property type="match status" value="1"/>
</dbReference>
<evidence type="ECO:0000256" key="4">
    <source>
        <dbReference type="ARBA" id="ARBA00023163"/>
    </source>
</evidence>
<evidence type="ECO:0000313" key="6">
    <source>
        <dbReference type="EMBL" id="RZU65787.1"/>
    </source>
</evidence>
<dbReference type="AlphaFoldDB" id="A0A4Q8AMJ5"/>
<evidence type="ECO:0000259" key="5">
    <source>
        <dbReference type="PROSITE" id="PS50931"/>
    </source>
</evidence>
<gene>
    <name evidence="6" type="ORF">EV379_2125</name>
</gene>
<dbReference type="GO" id="GO:0032993">
    <property type="term" value="C:protein-DNA complex"/>
    <property type="evidence" value="ECO:0007669"/>
    <property type="project" value="TreeGrafter"/>
</dbReference>
<sequence length="326" mass="34001">MLDVRKLRMLAELDRLGTIAAVASSLHLTGPAVSMQLAALERELGVQLTEKRGRRLALTPAGALLAEHGRSIAGMLSLAEIDVRSVKDGVAGHYRIAAFPSSARTIVAALWRRLRESDGLGITIELVEMEPDAALPALAAGEVDLAIAHAYSNLPEQGGVELSAEPIAREPVWLAQRVEGGVSGARAGGVAQATGPTVDLADFAHADWLMPHAAWSWSCAEMVQRACGLAGFEPRAVAVASDFSVLLALVDAGAGVALVPQLTVAHRPAGVSLHPLASPVYRTDFVVSRASSAADAGLATLRRLIAECAVELLPAPVRAGGGVRRR</sequence>
<dbReference type="Gene3D" id="3.40.190.10">
    <property type="entry name" value="Periplasmic binding protein-like II"/>
    <property type="match status" value="2"/>
</dbReference>
<dbReference type="GO" id="GO:0003677">
    <property type="term" value="F:DNA binding"/>
    <property type="evidence" value="ECO:0007669"/>
    <property type="project" value="UniProtKB-KW"/>
</dbReference>
<feature type="domain" description="HTH lysR-type" evidence="5">
    <location>
        <begin position="2"/>
        <end position="59"/>
    </location>
</feature>
<dbReference type="SUPFAM" id="SSF46785">
    <property type="entry name" value="Winged helix' DNA-binding domain"/>
    <property type="match status" value="1"/>
</dbReference>
<reference evidence="6 7" key="1">
    <citation type="submission" date="2019-02" db="EMBL/GenBank/DDBJ databases">
        <title>Sequencing the genomes of 1000 actinobacteria strains.</title>
        <authorList>
            <person name="Klenk H.-P."/>
        </authorList>
    </citation>
    <scope>NUCLEOTIDE SEQUENCE [LARGE SCALE GENOMIC DNA]</scope>
    <source>
        <strain evidence="6 7">DSM 18319</strain>
    </source>
</reference>
<dbReference type="Gene3D" id="1.10.10.10">
    <property type="entry name" value="Winged helix-like DNA-binding domain superfamily/Winged helix DNA-binding domain"/>
    <property type="match status" value="1"/>
</dbReference>
<name>A0A4Q8AMJ5_9MICO</name>
<dbReference type="Proteomes" id="UP000291483">
    <property type="component" value="Unassembled WGS sequence"/>
</dbReference>